<keyword evidence="4 5" id="KW-0472">Membrane</keyword>
<keyword evidence="2 5" id="KW-0812">Transmembrane</keyword>
<evidence type="ECO:0000256" key="2">
    <source>
        <dbReference type="ARBA" id="ARBA00022692"/>
    </source>
</evidence>
<evidence type="ECO:0000313" key="6">
    <source>
        <dbReference type="EMBL" id="MCU6796288.1"/>
    </source>
</evidence>
<proteinExistence type="predicted"/>
<dbReference type="PANTHER" id="PTHR37306:SF1">
    <property type="entry name" value="COLICIN V PRODUCTION PROTEIN"/>
    <property type="match status" value="1"/>
</dbReference>
<feature type="transmembrane region" description="Helical" evidence="5">
    <location>
        <begin position="6"/>
        <end position="21"/>
    </location>
</feature>
<feature type="transmembrane region" description="Helical" evidence="5">
    <location>
        <begin position="28"/>
        <end position="45"/>
    </location>
</feature>
<dbReference type="PANTHER" id="PTHR37306">
    <property type="entry name" value="COLICIN V PRODUCTION PROTEIN"/>
    <property type="match status" value="1"/>
</dbReference>
<evidence type="ECO:0000256" key="4">
    <source>
        <dbReference type="ARBA" id="ARBA00023136"/>
    </source>
</evidence>
<evidence type="ECO:0000256" key="1">
    <source>
        <dbReference type="ARBA" id="ARBA00004141"/>
    </source>
</evidence>
<sequence>MNGLDWAAVVLILSGLILGYYRGFVSQLVSIVGLFIAYMVAFTFYKDVALWLVGWFATLNTEATTKYDFFIKGLHLDTYVSNAIAFGLLLFGVKIVLSIVGKILHWITLTPGIKTINQLAGAILGLAEAGIIVVVAIQVMTVIPNDTTQRLLKDSTTAPYFLSALPSVSDKLQELWNSKPKST</sequence>
<dbReference type="EMBL" id="JAOQIO010000103">
    <property type="protein sequence ID" value="MCU6796288.1"/>
    <property type="molecule type" value="Genomic_DNA"/>
</dbReference>
<organism evidence="6 7">
    <name type="scientific">Paenibacillus baimaensis</name>
    <dbReference type="NCBI Taxonomy" id="2982185"/>
    <lineage>
        <taxon>Bacteria</taxon>
        <taxon>Bacillati</taxon>
        <taxon>Bacillota</taxon>
        <taxon>Bacilli</taxon>
        <taxon>Bacillales</taxon>
        <taxon>Paenibacillaceae</taxon>
        <taxon>Paenibacillus</taxon>
    </lineage>
</organism>
<evidence type="ECO:0000256" key="5">
    <source>
        <dbReference type="SAM" id="Phobius"/>
    </source>
</evidence>
<accession>A0ABT2UNR4</accession>
<feature type="transmembrane region" description="Helical" evidence="5">
    <location>
        <begin position="83"/>
        <end position="107"/>
    </location>
</feature>
<feature type="transmembrane region" description="Helical" evidence="5">
    <location>
        <begin position="119"/>
        <end position="143"/>
    </location>
</feature>
<gene>
    <name evidence="6" type="ORF">OB236_29615</name>
</gene>
<protein>
    <submittedName>
        <fullName evidence="6">CvpA family protein</fullName>
    </submittedName>
</protein>
<keyword evidence="7" id="KW-1185">Reference proteome</keyword>
<dbReference type="Proteomes" id="UP001652445">
    <property type="component" value="Unassembled WGS sequence"/>
</dbReference>
<reference evidence="6 7" key="1">
    <citation type="submission" date="2022-09" db="EMBL/GenBank/DDBJ databases">
        <authorList>
            <person name="Han X.L."/>
            <person name="Wang Q."/>
            <person name="Lu T."/>
        </authorList>
    </citation>
    <scope>NUCLEOTIDE SEQUENCE [LARGE SCALE GENOMIC DNA]</scope>
    <source>
        <strain evidence="6 7">WQ 127069</strain>
    </source>
</reference>
<dbReference type="Pfam" id="PF02674">
    <property type="entry name" value="Colicin_V"/>
    <property type="match status" value="1"/>
</dbReference>
<evidence type="ECO:0000313" key="7">
    <source>
        <dbReference type="Proteomes" id="UP001652445"/>
    </source>
</evidence>
<name>A0ABT2UNR4_9BACL</name>
<evidence type="ECO:0000256" key="3">
    <source>
        <dbReference type="ARBA" id="ARBA00022989"/>
    </source>
</evidence>
<comment type="caution">
    <text evidence="6">The sequence shown here is derived from an EMBL/GenBank/DDBJ whole genome shotgun (WGS) entry which is preliminary data.</text>
</comment>
<comment type="subcellular location">
    <subcellularLocation>
        <location evidence="1">Membrane</location>
        <topology evidence="1">Multi-pass membrane protein</topology>
    </subcellularLocation>
</comment>
<dbReference type="InterPro" id="IPR003825">
    <property type="entry name" value="Colicin-V_CvpA"/>
</dbReference>
<keyword evidence="3 5" id="KW-1133">Transmembrane helix</keyword>
<dbReference type="RefSeq" id="WP_076236389.1">
    <property type="nucleotide sequence ID" value="NZ_JAOQIO010000103.1"/>
</dbReference>